<evidence type="ECO:0000313" key="3">
    <source>
        <dbReference type="EMBL" id="CEN55740.1"/>
    </source>
</evidence>
<dbReference type="RefSeq" id="WP_045750967.1">
    <property type="nucleotide sequence ID" value="NZ_LN794158.1"/>
</dbReference>
<dbReference type="Proteomes" id="UP000056322">
    <property type="component" value="Chromosome 1"/>
</dbReference>
<dbReference type="PANTHER" id="PTHR12901">
    <property type="entry name" value="SPERM PROTEIN HOMOLOG"/>
    <property type="match status" value="1"/>
</dbReference>
<dbReference type="OrthoDB" id="9804759at2"/>
<name>A0A0B7ITX5_9PROT</name>
<evidence type="ECO:0000256" key="1">
    <source>
        <dbReference type="ARBA" id="ARBA00008918"/>
    </source>
</evidence>
<dbReference type="HOGENOM" id="CLU_079653_3_1_4"/>
<feature type="domain" description="Coenzyme Q-binding protein COQ10 START" evidence="2">
    <location>
        <begin position="10"/>
        <end position="134"/>
    </location>
</feature>
<proteinExistence type="inferred from homology"/>
<dbReference type="EMBL" id="LN794158">
    <property type="protein sequence ID" value="CEN55740.1"/>
    <property type="molecule type" value="Genomic_DNA"/>
</dbReference>
<evidence type="ECO:0000259" key="2">
    <source>
        <dbReference type="Pfam" id="PF03364"/>
    </source>
</evidence>
<sequence length="144" mass="16711">MVKVEKTVLVHHSAAQMFNLVDDVEHYTEFLPWCGGVDLIERTDAITSATIYIDFHGLKQQFTTKNQKRFPYAMDMQFKDGPFKHFEGNWRFTALSDQACKIEFHLEYEFSSAFLSQIISPVFSHIANTFVDSFVMRADNTLNQ</sequence>
<dbReference type="AlphaFoldDB" id="A0A0B7ITX5"/>
<dbReference type="PANTHER" id="PTHR12901:SF10">
    <property type="entry name" value="COENZYME Q-BINDING PROTEIN COQ10, MITOCHONDRIAL"/>
    <property type="match status" value="1"/>
</dbReference>
<dbReference type="KEGG" id="mbac:BN1209_0696"/>
<dbReference type="SUPFAM" id="SSF55961">
    <property type="entry name" value="Bet v1-like"/>
    <property type="match status" value="1"/>
</dbReference>
<dbReference type="STRING" id="1581680.BN1209_0696"/>
<reference evidence="4" key="1">
    <citation type="submission" date="2014-12" db="EMBL/GenBank/DDBJ databases">
        <authorList>
            <person name="Salcher M.M."/>
        </authorList>
    </citation>
    <scope>NUCLEOTIDE SEQUENCE [LARGE SCALE GENOMIC DNA]</scope>
    <source>
        <strain evidence="4">MMS-10A-171</strain>
    </source>
</reference>
<dbReference type="InterPro" id="IPR023393">
    <property type="entry name" value="START-like_dom_sf"/>
</dbReference>
<comment type="similarity">
    <text evidence="1">Belongs to the ribosome association toxin RatA family.</text>
</comment>
<dbReference type="GO" id="GO:0045333">
    <property type="term" value="P:cellular respiration"/>
    <property type="evidence" value="ECO:0007669"/>
    <property type="project" value="InterPro"/>
</dbReference>
<accession>A0A0B7ITX5</accession>
<dbReference type="GO" id="GO:0048039">
    <property type="term" value="F:ubiquinone binding"/>
    <property type="evidence" value="ECO:0007669"/>
    <property type="project" value="InterPro"/>
</dbReference>
<dbReference type="Pfam" id="PF03364">
    <property type="entry name" value="Polyketide_cyc"/>
    <property type="match status" value="1"/>
</dbReference>
<organism evidence="3 4">
    <name type="scientific">Candidatus Methylopumilus turicensis</name>
    <dbReference type="NCBI Taxonomy" id="1581680"/>
    <lineage>
        <taxon>Bacteria</taxon>
        <taxon>Pseudomonadati</taxon>
        <taxon>Pseudomonadota</taxon>
        <taxon>Betaproteobacteria</taxon>
        <taxon>Nitrosomonadales</taxon>
        <taxon>Methylophilaceae</taxon>
        <taxon>Candidatus Methylopumilus</taxon>
    </lineage>
</organism>
<evidence type="ECO:0000313" key="4">
    <source>
        <dbReference type="Proteomes" id="UP000056322"/>
    </source>
</evidence>
<gene>
    <name evidence="3" type="ORF">BN1209_0696</name>
</gene>
<dbReference type="InterPro" id="IPR005031">
    <property type="entry name" value="COQ10_START"/>
</dbReference>
<dbReference type="InterPro" id="IPR044996">
    <property type="entry name" value="COQ10-like"/>
</dbReference>
<dbReference type="CDD" id="cd07813">
    <property type="entry name" value="COQ10p_like"/>
    <property type="match status" value="1"/>
</dbReference>
<protein>
    <submittedName>
        <fullName evidence="3">Cyclase/dehydrase</fullName>
    </submittedName>
</protein>
<keyword evidence="4" id="KW-1185">Reference proteome</keyword>
<dbReference type="Gene3D" id="3.30.530.20">
    <property type="match status" value="1"/>
</dbReference>